<name>A0A9P6E6M9_9AGAR</name>
<proteinExistence type="predicted"/>
<evidence type="ECO:0000313" key="3">
    <source>
        <dbReference type="Proteomes" id="UP000807306"/>
    </source>
</evidence>
<dbReference type="EMBL" id="MU157919">
    <property type="protein sequence ID" value="KAF9523344.1"/>
    <property type="molecule type" value="Genomic_DNA"/>
</dbReference>
<dbReference type="AlphaFoldDB" id="A0A9P6E6M9"/>
<evidence type="ECO:0000256" key="1">
    <source>
        <dbReference type="SAM" id="Phobius"/>
    </source>
</evidence>
<keyword evidence="1" id="KW-1133">Transmembrane helix</keyword>
<sequence>MHSVRRICLCMRIKDSLSGKFTAQALRPDARLAVANMLFSGGFVWYIGVFMVTRRV</sequence>
<protein>
    <submittedName>
        <fullName evidence="2">Uncharacterized protein</fullName>
    </submittedName>
</protein>
<keyword evidence="3" id="KW-1185">Reference proteome</keyword>
<feature type="transmembrane region" description="Helical" evidence="1">
    <location>
        <begin position="32"/>
        <end position="52"/>
    </location>
</feature>
<keyword evidence="1" id="KW-0472">Membrane</keyword>
<gene>
    <name evidence="2" type="ORF">CPB83DRAFT_862926</name>
</gene>
<organism evidence="2 3">
    <name type="scientific">Crepidotus variabilis</name>
    <dbReference type="NCBI Taxonomy" id="179855"/>
    <lineage>
        <taxon>Eukaryota</taxon>
        <taxon>Fungi</taxon>
        <taxon>Dikarya</taxon>
        <taxon>Basidiomycota</taxon>
        <taxon>Agaricomycotina</taxon>
        <taxon>Agaricomycetes</taxon>
        <taxon>Agaricomycetidae</taxon>
        <taxon>Agaricales</taxon>
        <taxon>Agaricineae</taxon>
        <taxon>Crepidotaceae</taxon>
        <taxon>Crepidotus</taxon>
    </lineage>
</organism>
<comment type="caution">
    <text evidence="2">The sequence shown here is derived from an EMBL/GenBank/DDBJ whole genome shotgun (WGS) entry which is preliminary data.</text>
</comment>
<keyword evidence="1" id="KW-0812">Transmembrane</keyword>
<reference evidence="2" key="1">
    <citation type="submission" date="2020-11" db="EMBL/GenBank/DDBJ databases">
        <authorList>
            <consortium name="DOE Joint Genome Institute"/>
            <person name="Ahrendt S."/>
            <person name="Riley R."/>
            <person name="Andreopoulos W."/>
            <person name="Labutti K."/>
            <person name="Pangilinan J."/>
            <person name="Ruiz-Duenas F.J."/>
            <person name="Barrasa J.M."/>
            <person name="Sanchez-Garcia M."/>
            <person name="Camarero S."/>
            <person name="Miyauchi S."/>
            <person name="Serrano A."/>
            <person name="Linde D."/>
            <person name="Babiker R."/>
            <person name="Drula E."/>
            <person name="Ayuso-Fernandez I."/>
            <person name="Pacheco R."/>
            <person name="Padilla G."/>
            <person name="Ferreira P."/>
            <person name="Barriuso J."/>
            <person name="Kellner H."/>
            <person name="Castanera R."/>
            <person name="Alfaro M."/>
            <person name="Ramirez L."/>
            <person name="Pisabarro A.G."/>
            <person name="Kuo A."/>
            <person name="Tritt A."/>
            <person name="Lipzen A."/>
            <person name="He G."/>
            <person name="Yan M."/>
            <person name="Ng V."/>
            <person name="Cullen D."/>
            <person name="Martin F."/>
            <person name="Rosso M.-N."/>
            <person name="Henrissat B."/>
            <person name="Hibbett D."/>
            <person name="Martinez A.T."/>
            <person name="Grigoriev I.V."/>
        </authorList>
    </citation>
    <scope>NUCLEOTIDE SEQUENCE</scope>
    <source>
        <strain evidence="2">CBS 506.95</strain>
    </source>
</reference>
<evidence type="ECO:0000313" key="2">
    <source>
        <dbReference type="EMBL" id="KAF9523344.1"/>
    </source>
</evidence>
<feature type="non-terminal residue" evidence="2">
    <location>
        <position position="56"/>
    </location>
</feature>
<accession>A0A9P6E6M9</accession>
<dbReference type="Proteomes" id="UP000807306">
    <property type="component" value="Unassembled WGS sequence"/>
</dbReference>